<dbReference type="EMBL" id="CP092865">
    <property type="protein sequence ID" value="UYV65542.1"/>
    <property type="molecule type" value="Genomic_DNA"/>
</dbReference>
<reference evidence="1 2" key="1">
    <citation type="submission" date="2022-01" db="EMBL/GenBank/DDBJ databases">
        <title>A chromosomal length assembly of Cordylochernes scorpioides.</title>
        <authorList>
            <person name="Zeh D."/>
            <person name="Zeh J."/>
        </authorList>
    </citation>
    <scope>NUCLEOTIDE SEQUENCE [LARGE SCALE GENOMIC DNA]</scope>
    <source>
        <strain evidence="1">IN4F17</strain>
        <tissue evidence="1">Whole Body</tissue>
    </source>
</reference>
<dbReference type="Proteomes" id="UP001235939">
    <property type="component" value="Chromosome 03"/>
</dbReference>
<sequence length="192" mass="21975">MALEKNKRKFEDTIQDTLSRILLTYRCTPHETTGKTPSELFMASVMPRKGLGRLTPQTVSRANMTRRRNNTPISISPVPTADIIEGLGIVCPNCSALHFPWKLLLYKRQKEIRILKNIGNEIGKYIQENLEIFQKVYGGTVKYEFKNSRLNKLKGVKLHHEGKECTFEMALKNRGHQGPKTRPKKKVAAIRT</sequence>
<organism evidence="1 2">
    <name type="scientific">Cordylochernes scorpioides</name>
    <dbReference type="NCBI Taxonomy" id="51811"/>
    <lineage>
        <taxon>Eukaryota</taxon>
        <taxon>Metazoa</taxon>
        <taxon>Ecdysozoa</taxon>
        <taxon>Arthropoda</taxon>
        <taxon>Chelicerata</taxon>
        <taxon>Arachnida</taxon>
        <taxon>Pseudoscorpiones</taxon>
        <taxon>Cheliferoidea</taxon>
        <taxon>Chernetidae</taxon>
        <taxon>Cordylochernes</taxon>
    </lineage>
</organism>
<gene>
    <name evidence="1" type="ORF">LAZ67_3004646</name>
</gene>
<protein>
    <submittedName>
        <fullName evidence="1">Uncharacterized protein</fullName>
    </submittedName>
</protein>
<name>A0ABY6KAM7_9ARAC</name>
<evidence type="ECO:0000313" key="2">
    <source>
        <dbReference type="Proteomes" id="UP001235939"/>
    </source>
</evidence>
<evidence type="ECO:0000313" key="1">
    <source>
        <dbReference type="EMBL" id="UYV65542.1"/>
    </source>
</evidence>
<keyword evidence="2" id="KW-1185">Reference proteome</keyword>
<accession>A0ABY6KAM7</accession>
<proteinExistence type="predicted"/>